<evidence type="ECO:0000256" key="3">
    <source>
        <dbReference type="ARBA" id="ARBA00022729"/>
    </source>
</evidence>
<evidence type="ECO:0000256" key="6">
    <source>
        <dbReference type="PROSITE-ProRule" id="PRU00277"/>
    </source>
</evidence>
<comment type="catalytic activity">
    <reaction evidence="1 6 7">
        <text>[protein]-peptidylproline (omega=180) = [protein]-peptidylproline (omega=0)</text>
        <dbReference type="Rhea" id="RHEA:16237"/>
        <dbReference type="Rhea" id="RHEA-COMP:10747"/>
        <dbReference type="Rhea" id="RHEA-COMP:10748"/>
        <dbReference type="ChEBI" id="CHEBI:83833"/>
        <dbReference type="ChEBI" id="CHEBI:83834"/>
        <dbReference type="EC" id="5.2.1.8"/>
    </reaction>
</comment>
<dbReference type="Gene3D" id="3.10.50.40">
    <property type="match status" value="1"/>
</dbReference>
<dbReference type="InterPro" id="IPR047817">
    <property type="entry name" value="ABC2_TM_bact-type"/>
</dbReference>
<dbReference type="Proteomes" id="UP000501602">
    <property type="component" value="Chromosome"/>
</dbReference>
<dbReference type="Gene3D" id="6.10.250.2970">
    <property type="match status" value="1"/>
</dbReference>
<dbReference type="InterPro" id="IPR000774">
    <property type="entry name" value="PPIase_FKBP_N"/>
</dbReference>
<dbReference type="PROSITE" id="PS50059">
    <property type="entry name" value="FKBP_PPIASE"/>
    <property type="match status" value="1"/>
</dbReference>
<evidence type="ECO:0000259" key="8">
    <source>
        <dbReference type="PROSITE" id="PS50059"/>
    </source>
</evidence>
<dbReference type="KEGG" id="fes:HER31_07685"/>
<keyword evidence="5 6" id="KW-0413">Isomerase</keyword>
<dbReference type="AlphaFoldDB" id="A0A6H1UCJ7"/>
<evidence type="ECO:0000259" key="9">
    <source>
        <dbReference type="PROSITE" id="PS51012"/>
    </source>
</evidence>
<evidence type="ECO:0000256" key="1">
    <source>
        <dbReference type="ARBA" id="ARBA00000971"/>
    </source>
</evidence>
<dbReference type="PANTHER" id="PTHR43811">
    <property type="entry name" value="FKBP-TYPE PEPTIDYL-PROLYL CIS-TRANS ISOMERASE FKPA"/>
    <property type="match status" value="1"/>
</dbReference>
<dbReference type="FunFam" id="3.10.50.40:FF:000045">
    <property type="entry name" value="Peptidyl-prolyl cis-trans isomerase"/>
    <property type="match status" value="1"/>
</dbReference>
<dbReference type="SUPFAM" id="SSF54534">
    <property type="entry name" value="FKBP-like"/>
    <property type="match status" value="1"/>
</dbReference>
<dbReference type="InterPro" id="IPR046357">
    <property type="entry name" value="PPIase_dom_sf"/>
</dbReference>
<organism evidence="10 11">
    <name type="scientific">Ferrimonas lipolytica</name>
    <dbReference type="NCBI Taxonomy" id="2724191"/>
    <lineage>
        <taxon>Bacteria</taxon>
        <taxon>Pseudomonadati</taxon>
        <taxon>Pseudomonadota</taxon>
        <taxon>Gammaproteobacteria</taxon>
        <taxon>Alteromonadales</taxon>
        <taxon>Ferrimonadaceae</taxon>
        <taxon>Ferrimonas</taxon>
    </lineage>
</organism>
<evidence type="ECO:0000313" key="10">
    <source>
        <dbReference type="EMBL" id="QIZ76764.1"/>
    </source>
</evidence>
<keyword evidence="11" id="KW-1185">Reference proteome</keyword>
<feature type="domain" description="ABC transmembrane type-2" evidence="9">
    <location>
        <begin position="1"/>
        <end position="21"/>
    </location>
</feature>
<protein>
    <recommendedName>
        <fullName evidence="7">Peptidyl-prolyl cis-trans isomerase</fullName>
        <ecNumber evidence="7">5.2.1.8</ecNumber>
    </recommendedName>
</protein>
<proteinExistence type="inferred from homology"/>
<comment type="similarity">
    <text evidence="2 7">Belongs to the FKBP-type PPIase family.</text>
</comment>
<evidence type="ECO:0000256" key="4">
    <source>
        <dbReference type="ARBA" id="ARBA00023110"/>
    </source>
</evidence>
<sequence length="158" mass="16966">MVKIIVAVVILVLSLMMFQRSRANSKIAVKNLEIGATFLAENGAREGVVTTPSGLQYEVLTEGSGDRKPVASDKVTVHYHGTLINGTEFDSSVTRNKPASFKLTQVIKGWTEGVQTMVVGQKNRFYIPASLAYGKGSVGSIEAGSTLIFDVELLSIDS</sequence>
<keyword evidence="3" id="KW-0732">Signal</keyword>
<evidence type="ECO:0000313" key="11">
    <source>
        <dbReference type="Proteomes" id="UP000501602"/>
    </source>
</evidence>
<evidence type="ECO:0000256" key="7">
    <source>
        <dbReference type="RuleBase" id="RU003915"/>
    </source>
</evidence>
<gene>
    <name evidence="10" type="ORF">HER31_07685</name>
</gene>
<keyword evidence="4 6" id="KW-0697">Rotamase</keyword>
<dbReference type="GO" id="GO:0006457">
    <property type="term" value="P:protein folding"/>
    <property type="evidence" value="ECO:0007669"/>
    <property type="project" value="InterPro"/>
</dbReference>
<dbReference type="InterPro" id="IPR001179">
    <property type="entry name" value="PPIase_FKBP_dom"/>
</dbReference>
<evidence type="ECO:0000256" key="5">
    <source>
        <dbReference type="ARBA" id="ARBA00023235"/>
    </source>
</evidence>
<dbReference type="GO" id="GO:0003755">
    <property type="term" value="F:peptidyl-prolyl cis-trans isomerase activity"/>
    <property type="evidence" value="ECO:0007669"/>
    <property type="project" value="UniProtKB-UniRule"/>
</dbReference>
<name>A0A6H1UCJ7_9GAMM</name>
<dbReference type="EC" id="5.2.1.8" evidence="7"/>
<dbReference type="Pfam" id="PF01346">
    <property type="entry name" value="FKBP_N"/>
    <property type="match status" value="1"/>
</dbReference>
<dbReference type="PROSITE" id="PS51012">
    <property type="entry name" value="ABC_TM2"/>
    <property type="match status" value="1"/>
</dbReference>
<evidence type="ECO:0000256" key="2">
    <source>
        <dbReference type="ARBA" id="ARBA00006577"/>
    </source>
</evidence>
<dbReference type="EMBL" id="CP051180">
    <property type="protein sequence ID" value="QIZ76764.1"/>
    <property type="molecule type" value="Genomic_DNA"/>
</dbReference>
<reference evidence="10 11" key="1">
    <citation type="submission" date="2020-04" db="EMBL/GenBank/DDBJ databases">
        <title>Ferrimonas sp. S7 isolated from sea water.</title>
        <authorList>
            <person name="Bae S.S."/>
            <person name="Baek K."/>
        </authorList>
    </citation>
    <scope>NUCLEOTIDE SEQUENCE [LARGE SCALE GENOMIC DNA]</scope>
    <source>
        <strain evidence="10 11">S7</strain>
    </source>
</reference>
<feature type="domain" description="PPIase FKBP-type" evidence="8">
    <location>
        <begin position="72"/>
        <end position="157"/>
    </location>
</feature>
<dbReference type="Pfam" id="PF00254">
    <property type="entry name" value="FKBP_C"/>
    <property type="match status" value="1"/>
</dbReference>
<dbReference type="PANTHER" id="PTHR43811:SF19">
    <property type="entry name" value="39 KDA FK506-BINDING NUCLEAR PROTEIN"/>
    <property type="match status" value="1"/>
</dbReference>
<accession>A0A6H1UCJ7</accession>